<sequence length="261" mass="30254">MKSVQTILNDQYQLIQTERIRFLNNPYSAERVHDLRVAIRALRGLLKFLKRRLPPATFTDLDQTLGQAAQLFGPLREIDVLIDKAGDYAYAHPEAQPQIAALFEDFHDKRRQEMQRVLAESVQQRLTSDLDRVREALRDLNLDSATGWSAYVLKEFRRRYQKLKKKYRQVDFNDYARVHQIRKKAKTLRYSATYFNEFAPKLTTKVGRHAEKIQNKSGTITDAHVNDDLLRKFAAQTTNPAEAALLLRIATAQRAVIDAQK</sequence>
<feature type="coiled-coil region" evidence="1">
    <location>
        <begin position="123"/>
        <end position="173"/>
    </location>
</feature>
<comment type="caution">
    <text evidence="3">The sequence shown here is derived from an EMBL/GenBank/DDBJ whole genome shotgun (WGS) entry which is preliminary data.</text>
</comment>
<dbReference type="InterPro" id="IPR038186">
    <property type="entry name" value="CHAD_dom_sf"/>
</dbReference>
<dbReference type="RefSeq" id="WP_203629405.1">
    <property type="nucleotide sequence ID" value="NZ_BNJR01000007.1"/>
</dbReference>
<dbReference type="Proteomes" id="UP000604765">
    <property type="component" value="Unassembled WGS sequence"/>
</dbReference>
<protein>
    <recommendedName>
        <fullName evidence="2">CHAD domain-containing protein</fullName>
    </recommendedName>
</protein>
<dbReference type="PANTHER" id="PTHR39339">
    <property type="entry name" value="SLR1444 PROTEIN"/>
    <property type="match status" value="1"/>
</dbReference>
<proteinExistence type="predicted"/>
<evidence type="ECO:0000313" key="4">
    <source>
        <dbReference type="Proteomes" id="UP000604765"/>
    </source>
</evidence>
<evidence type="ECO:0000259" key="2">
    <source>
        <dbReference type="PROSITE" id="PS51708"/>
    </source>
</evidence>
<keyword evidence="1" id="KW-0175">Coiled coil</keyword>
<dbReference type="Gene3D" id="1.40.20.10">
    <property type="entry name" value="CHAD domain"/>
    <property type="match status" value="1"/>
</dbReference>
<dbReference type="Pfam" id="PF05235">
    <property type="entry name" value="CHAD"/>
    <property type="match status" value="1"/>
</dbReference>
<dbReference type="PANTHER" id="PTHR39339:SF1">
    <property type="entry name" value="CHAD DOMAIN-CONTAINING PROTEIN"/>
    <property type="match status" value="1"/>
</dbReference>
<evidence type="ECO:0000256" key="1">
    <source>
        <dbReference type="SAM" id="Coils"/>
    </source>
</evidence>
<feature type="domain" description="CHAD" evidence="2">
    <location>
        <begin position="1"/>
        <end position="261"/>
    </location>
</feature>
<dbReference type="InterPro" id="IPR007899">
    <property type="entry name" value="CHAD_dom"/>
</dbReference>
<dbReference type="SMART" id="SM00880">
    <property type="entry name" value="CHAD"/>
    <property type="match status" value="1"/>
</dbReference>
<keyword evidence="4" id="KW-1185">Reference proteome</keyword>
<name>A0ABQ3VZD3_9LACO</name>
<dbReference type="PROSITE" id="PS51708">
    <property type="entry name" value="CHAD"/>
    <property type="match status" value="1"/>
</dbReference>
<gene>
    <name evidence="3" type="ORF">YK48G_08010</name>
</gene>
<evidence type="ECO:0000313" key="3">
    <source>
        <dbReference type="EMBL" id="GHP13376.1"/>
    </source>
</evidence>
<organism evidence="3 4">
    <name type="scientific">Lentilactobacillus fungorum</name>
    <dbReference type="NCBI Taxonomy" id="2201250"/>
    <lineage>
        <taxon>Bacteria</taxon>
        <taxon>Bacillati</taxon>
        <taxon>Bacillota</taxon>
        <taxon>Bacilli</taxon>
        <taxon>Lactobacillales</taxon>
        <taxon>Lactobacillaceae</taxon>
        <taxon>Lentilactobacillus</taxon>
    </lineage>
</organism>
<dbReference type="EMBL" id="BNJR01000007">
    <property type="protein sequence ID" value="GHP13376.1"/>
    <property type="molecule type" value="Genomic_DNA"/>
</dbReference>
<reference evidence="3 4" key="1">
    <citation type="journal article" date="2021" name="Int. J. Syst. Evol. Microbiol.">
        <title>Lentilactobacillus fungorum sp. nov., isolated from spent mushroom substrates.</title>
        <authorList>
            <person name="Tohno M."/>
            <person name="Tanizawa Y."/>
            <person name="Kojima Y."/>
            <person name="Sakamoto M."/>
            <person name="Ohkuma M."/>
            <person name="Kobayashi H."/>
        </authorList>
    </citation>
    <scope>NUCLEOTIDE SEQUENCE [LARGE SCALE GENOMIC DNA]</scope>
    <source>
        <strain evidence="3 4">YK48G</strain>
    </source>
</reference>
<accession>A0ABQ3VZD3</accession>